<name>D1CHG1_THET1</name>
<dbReference type="PANTHER" id="PTHR35983">
    <property type="entry name" value="UPF0166 PROTEIN TM_0021"/>
    <property type="match status" value="1"/>
</dbReference>
<dbReference type="Proteomes" id="UP000000323">
    <property type="component" value="Chromosome 2"/>
</dbReference>
<comment type="similarity">
    <text evidence="1">Belongs to the UPF0166 family.</text>
</comment>
<dbReference type="STRING" id="525904.Tter_2283"/>
<gene>
    <name evidence="2" type="ordered locus">Tter_2283</name>
</gene>
<dbReference type="InterPro" id="IPR011322">
    <property type="entry name" value="N-reg_PII-like_a/b"/>
</dbReference>
<dbReference type="Pfam" id="PF02641">
    <property type="entry name" value="DUF190"/>
    <property type="match status" value="1"/>
</dbReference>
<keyword evidence="3" id="KW-1185">Reference proteome</keyword>
<dbReference type="PANTHER" id="PTHR35983:SF1">
    <property type="entry name" value="UPF0166 PROTEIN TM_0021"/>
    <property type="match status" value="1"/>
</dbReference>
<dbReference type="KEGG" id="ttr:Tter_2283"/>
<reference evidence="3" key="1">
    <citation type="journal article" date="2010" name="Stand. Genomic Sci.">
        <title>Complete genome sequence of 'Thermobaculum terrenum' type strain (YNP1).</title>
        <authorList>
            <person name="Kiss H."/>
            <person name="Cleland D."/>
            <person name="Lapidus A."/>
            <person name="Lucas S."/>
            <person name="Glavina Del Rio T."/>
            <person name="Nolan M."/>
            <person name="Tice H."/>
            <person name="Han C."/>
            <person name="Goodwin L."/>
            <person name="Pitluck S."/>
            <person name="Liolios K."/>
            <person name="Ivanova N."/>
            <person name="Mavromatis K."/>
            <person name="Ovchinnikova G."/>
            <person name="Pati A."/>
            <person name="Chen A."/>
            <person name="Palaniappan K."/>
            <person name="Land M."/>
            <person name="Hauser L."/>
            <person name="Chang Y."/>
            <person name="Jeffries C."/>
            <person name="Lu M."/>
            <person name="Brettin T."/>
            <person name="Detter J."/>
            <person name="Goker M."/>
            <person name="Tindall B."/>
            <person name="Beck B."/>
            <person name="McDermott T."/>
            <person name="Woyke T."/>
            <person name="Bristow J."/>
            <person name="Eisen J."/>
            <person name="Markowitz V."/>
            <person name="Hugenholtz P."/>
            <person name="Kyrpides N."/>
            <person name="Klenk H."/>
            <person name="Cheng J."/>
        </authorList>
    </citation>
    <scope>NUCLEOTIDE SEQUENCE [LARGE SCALE GENOMIC DNA]</scope>
    <source>
        <strain evidence="3">ATCC BAA-798 / YNP1</strain>
    </source>
</reference>
<evidence type="ECO:0000313" key="3">
    <source>
        <dbReference type="Proteomes" id="UP000000323"/>
    </source>
</evidence>
<dbReference type="AlphaFoldDB" id="D1CHG1"/>
<dbReference type="InterPro" id="IPR015867">
    <property type="entry name" value="N-reg_PII/ATP_PRibTrfase_C"/>
</dbReference>
<dbReference type="RefSeq" id="WP_012876213.1">
    <property type="nucleotide sequence ID" value="NC_013526.1"/>
</dbReference>
<protein>
    <submittedName>
        <fullName evidence="2">Uncharacterized protein</fullName>
    </submittedName>
</protein>
<dbReference type="SUPFAM" id="SSF54913">
    <property type="entry name" value="GlnB-like"/>
    <property type="match status" value="1"/>
</dbReference>
<proteinExistence type="inferred from homology"/>
<dbReference type="InterPro" id="IPR003793">
    <property type="entry name" value="UPF0166"/>
</dbReference>
<evidence type="ECO:0000256" key="1">
    <source>
        <dbReference type="ARBA" id="ARBA00010554"/>
    </source>
</evidence>
<dbReference type="EMBL" id="CP001826">
    <property type="protein sequence ID" value="ACZ43182.1"/>
    <property type="molecule type" value="Genomic_DNA"/>
</dbReference>
<dbReference type="Gene3D" id="3.30.70.120">
    <property type="match status" value="1"/>
</dbReference>
<dbReference type="eggNOG" id="COG1993">
    <property type="taxonomic scope" value="Bacteria"/>
</dbReference>
<organism evidence="2 3">
    <name type="scientific">Thermobaculum terrenum (strain ATCC BAA-798 / CCMEE 7001 / YNP1)</name>
    <dbReference type="NCBI Taxonomy" id="525904"/>
    <lineage>
        <taxon>Bacteria</taxon>
        <taxon>Bacillati</taxon>
        <taxon>Chloroflexota</taxon>
        <taxon>Chloroflexia</taxon>
        <taxon>Candidatus Thermobaculales</taxon>
        <taxon>Candidatus Thermobaculaceae</taxon>
        <taxon>Thermobaculum</taxon>
    </lineage>
</organism>
<dbReference type="HOGENOM" id="CLU_146749_0_1_0"/>
<sequence>MHLSGKAKRVRIYIGEADRHGNRPMHLAIVEMLRRDGYAGATVFRGIEGFGRTSRLHTATILRLSEDLPLVIDVVDSPKKIDALLPKLRELGVNGLITVEDVEVYQYGGPQHPEG</sequence>
<evidence type="ECO:0000313" key="2">
    <source>
        <dbReference type="EMBL" id="ACZ43182.1"/>
    </source>
</evidence>
<dbReference type="OrthoDB" id="9795599at2"/>
<accession>D1CHG1</accession>